<evidence type="ECO:0000256" key="4">
    <source>
        <dbReference type="ARBA" id="ARBA00022679"/>
    </source>
</evidence>
<evidence type="ECO:0000259" key="10">
    <source>
        <dbReference type="Pfam" id="PF02434"/>
    </source>
</evidence>
<dbReference type="GO" id="GO:0016757">
    <property type="term" value="F:glycosyltransferase activity"/>
    <property type="evidence" value="ECO:0007669"/>
    <property type="project" value="UniProtKB-KW"/>
</dbReference>
<keyword evidence="5" id="KW-0812">Transmembrane</keyword>
<proteinExistence type="inferred from homology"/>
<dbReference type="STRING" id="80972.ENSAOCP00000023101"/>
<accession>A0A3Q1CW09</accession>
<evidence type="ECO:0000256" key="5">
    <source>
        <dbReference type="ARBA" id="ARBA00022692"/>
    </source>
</evidence>
<evidence type="ECO:0000313" key="11">
    <source>
        <dbReference type="Ensembl" id="ENSAOCP00000023101.2"/>
    </source>
</evidence>
<name>A0A3Q1CW09_AMPOC</name>
<dbReference type="Proteomes" id="UP001501940">
    <property type="component" value="Chromosome 7"/>
</dbReference>
<reference evidence="11" key="3">
    <citation type="submission" date="2025-09" db="UniProtKB">
        <authorList>
            <consortium name="Ensembl"/>
        </authorList>
    </citation>
    <scope>IDENTIFICATION</scope>
</reference>
<evidence type="ECO:0000256" key="3">
    <source>
        <dbReference type="ARBA" id="ARBA00022676"/>
    </source>
</evidence>
<sequence>LDVLLLSPGQQWRLAKVTSVIQTVALILSCAQKVIDCHDPFSQHVNLREIVFVIQSQSNSFHVRQAERRREDLLYQAHSLTEKLPVVSLLHRLSDNEGDWSILPLLPYLSQSFGKNSSWIVFLEEETNVKMTTLAQVLAKFDKNKEWFLGKPLRDEESTIIHHYAFAENPSVFKYPDFAAAWALKDLFTSVALYIWDNGKGPHLTAVPELCTEPESSPQARHCATTLRKEPPLCGEPVHKEDIFVAVKTCRKFHSERVPVIKKTWEKDALYLEYYSDHADPAIPTINLGVPNTERGHCGKTFAILQRFLSNAVPNTKWLLVVDDDTLISLPRLQVLLSCYDPSEPVCLGERYGYGLSQGGYSYITGGGGMVFSREAVVRLLNSGCKCYSNDAPDDMVLGMCLNALGLPVTHSPLFHQARPEDYARDFLAHQVPISFHKHWNIDPVAVFNKWLKDDLRAKTSDELSKSAKTEL</sequence>
<evidence type="ECO:0000313" key="12">
    <source>
        <dbReference type="Proteomes" id="UP001501940"/>
    </source>
</evidence>
<reference evidence="11" key="2">
    <citation type="submission" date="2025-08" db="UniProtKB">
        <authorList>
            <consortium name="Ensembl"/>
        </authorList>
    </citation>
    <scope>IDENTIFICATION</scope>
</reference>
<keyword evidence="6" id="KW-0735">Signal-anchor</keyword>
<reference evidence="11 12" key="1">
    <citation type="submission" date="2022-01" db="EMBL/GenBank/DDBJ databases">
        <title>A chromosome-scale genome assembly of the false clownfish, Amphiprion ocellaris.</title>
        <authorList>
            <person name="Ryu T."/>
        </authorList>
    </citation>
    <scope>NUCLEOTIDE SEQUENCE [LARGE SCALE GENOMIC DNA]</scope>
</reference>
<evidence type="ECO:0000256" key="9">
    <source>
        <dbReference type="ARBA" id="ARBA00037847"/>
    </source>
</evidence>
<dbReference type="Gene3D" id="3.90.550.50">
    <property type="match status" value="2"/>
</dbReference>
<evidence type="ECO:0000256" key="1">
    <source>
        <dbReference type="ARBA" id="ARBA00004606"/>
    </source>
</evidence>
<keyword evidence="3" id="KW-0328">Glycosyltransferase</keyword>
<dbReference type="GeneTree" id="ENSGT00940000155499"/>
<dbReference type="GO" id="GO:0016020">
    <property type="term" value="C:membrane"/>
    <property type="evidence" value="ECO:0007669"/>
    <property type="project" value="UniProtKB-SubCell"/>
</dbReference>
<dbReference type="Pfam" id="PF02434">
    <property type="entry name" value="Fringe"/>
    <property type="match status" value="1"/>
</dbReference>
<keyword evidence="12" id="KW-1185">Reference proteome</keyword>
<dbReference type="InterPro" id="IPR029044">
    <property type="entry name" value="Nucleotide-diphossugar_trans"/>
</dbReference>
<dbReference type="AlphaFoldDB" id="A0A3Q1CW09"/>
<dbReference type="InterPro" id="IPR003378">
    <property type="entry name" value="Fringe-like_glycosylTrfase"/>
</dbReference>
<keyword evidence="7" id="KW-1133">Transmembrane helix</keyword>
<evidence type="ECO:0000256" key="8">
    <source>
        <dbReference type="ARBA" id="ARBA00023136"/>
    </source>
</evidence>
<keyword evidence="4" id="KW-0808">Transferase</keyword>
<keyword evidence="8" id="KW-0472">Membrane</keyword>
<protein>
    <recommendedName>
        <fullName evidence="10">Fringe-like glycosyltransferase domain-containing protein</fullName>
    </recommendedName>
</protein>
<feature type="domain" description="Fringe-like glycosyltransferase" evidence="10">
    <location>
        <begin position="237"/>
        <end position="443"/>
    </location>
</feature>
<comment type="subcellular location">
    <subcellularLocation>
        <location evidence="9">Endomembrane system</location>
        <topology evidence="9">Single-pass membrane protein</topology>
    </subcellularLocation>
    <subcellularLocation>
        <location evidence="1">Membrane</location>
        <topology evidence="1">Single-pass type II membrane protein</topology>
    </subcellularLocation>
</comment>
<evidence type="ECO:0000256" key="7">
    <source>
        <dbReference type="ARBA" id="ARBA00022989"/>
    </source>
</evidence>
<comment type="similarity">
    <text evidence="2">Belongs to the glycosyltransferase 31 family.</text>
</comment>
<organism evidence="11 12">
    <name type="scientific">Amphiprion ocellaris</name>
    <name type="common">Clown anemonefish</name>
    <dbReference type="NCBI Taxonomy" id="80972"/>
    <lineage>
        <taxon>Eukaryota</taxon>
        <taxon>Metazoa</taxon>
        <taxon>Chordata</taxon>
        <taxon>Craniata</taxon>
        <taxon>Vertebrata</taxon>
        <taxon>Euteleostomi</taxon>
        <taxon>Actinopterygii</taxon>
        <taxon>Neopterygii</taxon>
        <taxon>Teleostei</taxon>
        <taxon>Neoteleostei</taxon>
        <taxon>Acanthomorphata</taxon>
        <taxon>Ovalentaria</taxon>
        <taxon>Pomacentridae</taxon>
        <taxon>Amphiprion</taxon>
    </lineage>
</organism>
<evidence type="ECO:0000256" key="2">
    <source>
        <dbReference type="ARBA" id="ARBA00008661"/>
    </source>
</evidence>
<evidence type="ECO:0000256" key="6">
    <source>
        <dbReference type="ARBA" id="ARBA00022968"/>
    </source>
</evidence>
<dbReference type="PANTHER" id="PTHR10811">
    <property type="entry name" value="FRINGE-RELATED"/>
    <property type="match status" value="1"/>
</dbReference>
<dbReference type="SUPFAM" id="SSF53448">
    <property type="entry name" value="Nucleotide-diphospho-sugar transferases"/>
    <property type="match status" value="1"/>
</dbReference>
<dbReference type="GO" id="GO:0012505">
    <property type="term" value="C:endomembrane system"/>
    <property type="evidence" value="ECO:0007669"/>
    <property type="project" value="UniProtKB-SubCell"/>
</dbReference>
<dbReference type="Ensembl" id="ENSAOCT00000006280.2">
    <property type="protein sequence ID" value="ENSAOCP00000023101.2"/>
    <property type="gene ID" value="ENSAOCG00000009042.2"/>
</dbReference>
<dbReference type="FunFam" id="3.90.550.50:FF:000008">
    <property type="entry name" value="Beta-1,3-glucosyltransferase"/>
    <property type="match status" value="1"/>
</dbReference>